<comment type="subcellular location">
    <subcellularLocation>
        <location evidence="1">Membrane</location>
        <topology evidence="1">Single-pass membrane protein</topology>
    </subcellularLocation>
</comment>
<dbReference type="EMBL" id="JAEACU010000010">
    <property type="protein sequence ID" value="KAH7516499.1"/>
    <property type="molecule type" value="Genomic_DNA"/>
</dbReference>
<keyword evidence="4" id="KW-0325">Glycoprotein</keyword>
<dbReference type="InterPro" id="IPR032872">
    <property type="entry name" value="WAK_assoc_C"/>
</dbReference>
<dbReference type="AlphaFoldDB" id="A0A978UNU7"/>
<protein>
    <recommendedName>
        <fullName evidence="2">non-specific serine/threonine protein kinase</fullName>
        <ecNumber evidence="2">2.7.11.1</ecNumber>
    </recommendedName>
</protein>
<dbReference type="GO" id="GO:0006310">
    <property type="term" value="P:DNA recombination"/>
    <property type="evidence" value="ECO:0007669"/>
    <property type="project" value="InterPro"/>
</dbReference>
<name>A0A978UNU7_ZIZJJ</name>
<dbReference type="PANTHER" id="PTHR33138:SF75">
    <property type="entry name" value="WALL-ASSOCIATED RECEPTOR KINASE GALACTURONAN-BINDING DOMAIN-CONTAINING PROTEIN"/>
    <property type="match status" value="1"/>
</dbReference>
<gene>
    <name evidence="8" type="ORF">FEM48_Zijuj10G0141500</name>
</gene>
<dbReference type="GO" id="GO:0003910">
    <property type="term" value="F:DNA ligase (ATP) activity"/>
    <property type="evidence" value="ECO:0007669"/>
    <property type="project" value="InterPro"/>
</dbReference>
<dbReference type="GO" id="GO:0016020">
    <property type="term" value="C:membrane"/>
    <property type="evidence" value="ECO:0007669"/>
    <property type="project" value="UniProtKB-SubCell"/>
</dbReference>
<evidence type="ECO:0000256" key="2">
    <source>
        <dbReference type="ARBA" id="ARBA00012513"/>
    </source>
</evidence>
<organism evidence="8 9">
    <name type="scientific">Ziziphus jujuba var. spinosa</name>
    <dbReference type="NCBI Taxonomy" id="714518"/>
    <lineage>
        <taxon>Eukaryota</taxon>
        <taxon>Viridiplantae</taxon>
        <taxon>Streptophyta</taxon>
        <taxon>Embryophyta</taxon>
        <taxon>Tracheophyta</taxon>
        <taxon>Spermatophyta</taxon>
        <taxon>Magnoliopsida</taxon>
        <taxon>eudicotyledons</taxon>
        <taxon>Gunneridae</taxon>
        <taxon>Pentapetalae</taxon>
        <taxon>rosids</taxon>
        <taxon>fabids</taxon>
        <taxon>Rosales</taxon>
        <taxon>Rhamnaceae</taxon>
        <taxon>Paliureae</taxon>
        <taxon>Ziziphus</taxon>
    </lineage>
</organism>
<feature type="domain" description="ATP-dependent DNA ligase family profile" evidence="7">
    <location>
        <begin position="342"/>
        <end position="371"/>
    </location>
</feature>
<dbReference type="Pfam" id="PF14380">
    <property type="entry name" value="WAK_assoc"/>
    <property type="match status" value="1"/>
</dbReference>
<evidence type="ECO:0000256" key="4">
    <source>
        <dbReference type="ARBA" id="ARBA00023180"/>
    </source>
</evidence>
<dbReference type="GO" id="GO:0006281">
    <property type="term" value="P:DNA repair"/>
    <property type="evidence" value="ECO:0007669"/>
    <property type="project" value="InterPro"/>
</dbReference>
<evidence type="ECO:0000313" key="9">
    <source>
        <dbReference type="Proteomes" id="UP000813462"/>
    </source>
</evidence>
<keyword evidence="3" id="KW-0732">Signal</keyword>
<dbReference type="GO" id="GO:0030247">
    <property type="term" value="F:polysaccharide binding"/>
    <property type="evidence" value="ECO:0007669"/>
    <property type="project" value="InterPro"/>
</dbReference>
<dbReference type="Proteomes" id="UP000813462">
    <property type="component" value="Unassembled WGS sequence"/>
</dbReference>
<comment type="catalytic activity">
    <reaction evidence="6">
        <text>L-seryl-[protein] + ATP = O-phospho-L-seryl-[protein] + ADP + H(+)</text>
        <dbReference type="Rhea" id="RHEA:17989"/>
        <dbReference type="Rhea" id="RHEA-COMP:9863"/>
        <dbReference type="Rhea" id="RHEA-COMP:11604"/>
        <dbReference type="ChEBI" id="CHEBI:15378"/>
        <dbReference type="ChEBI" id="CHEBI:29999"/>
        <dbReference type="ChEBI" id="CHEBI:30616"/>
        <dbReference type="ChEBI" id="CHEBI:83421"/>
        <dbReference type="ChEBI" id="CHEBI:456216"/>
        <dbReference type="EC" id="2.7.11.1"/>
    </reaction>
</comment>
<dbReference type="PANTHER" id="PTHR33138">
    <property type="entry name" value="OS01G0690200 PROTEIN"/>
    <property type="match status" value="1"/>
</dbReference>
<comment type="catalytic activity">
    <reaction evidence="5">
        <text>L-threonyl-[protein] + ATP = O-phospho-L-threonyl-[protein] + ADP + H(+)</text>
        <dbReference type="Rhea" id="RHEA:46608"/>
        <dbReference type="Rhea" id="RHEA-COMP:11060"/>
        <dbReference type="Rhea" id="RHEA-COMP:11605"/>
        <dbReference type="ChEBI" id="CHEBI:15378"/>
        <dbReference type="ChEBI" id="CHEBI:30013"/>
        <dbReference type="ChEBI" id="CHEBI:30616"/>
        <dbReference type="ChEBI" id="CHEBI:61977"/>
        <dbReference type="ChEBI" id="CHEBI:456216"/>
        <dbReference type="EC" id="2.7.11.1"/>
    </reaction>
</comment>
<evidence type="ECO:0000256" key="1">
    <source>
        <dbReference type="ARBA" id="ARBA00004167"/>
    </source>
</evidence>
<accession>A0A978UNU7</accession>
<proteinExistence type="predicted"/>
<dbReference type="PROSITE" id="PS50160">
    <property type="entry name" value="DNA_LIGASE_A3"/>
    <property type="match status" value="1"/>
</dbReference>
<dbReference type="GO" id="GO:0004674">
    <property type="term" value="F:protein serine/threonine kinase activity"/>
    <property type="evidence" value="ECO:0007669"/>
    <property type="project" value="UniProtKB-EC"/>
</dbReference>
<dbReference type="InterPro" id="IPR025287">
    <property type="entry name" value="WAK_GUB"/>
</dbReference>
<evidence type="ECO:0000256" key="3">
    <source>
        <dbReference type="ARBA" id="ARBA00022729"/>
    </source>
</evidence>
<reference evidence="8" key="1">
    <citation type="journal article" date="2021" name="Front. Plant Sci.">
        <title>Chromosome-Scale Genome Assembly for Chinese Sour Jujube and Insights Into Its Genome Evolution and Domestication Signature.</title>
        <authorList>
            <person name="Shen L.-Y."/>
            <person name="Luo H."/>
            <person name="Wang X.-L."/>
            <person name="Wang X.-M."/>
            <person name="Qiu X.-J."/>
            <person name="Liu H."/>
            <person name="Zhou S.-S."/>
            <person name="Jia K.-H."/>
            <person name="Nie S."/>
            <person name="Bao Y.-T."/>
            <person name="Zhang R.-G."/>
            <person name="Yun Q.-Z."/>
            <person name="Chai Y.-H."/>
            <person name="Lu J.-Y."/>
            <person name="Li Y."/>
            <person name="Zhao S.-W."/>
            <person name="Mao J.-F."/>
            <person name="Jia S.-G."/>
            <person name="Mao Y.-M."/>
        </authorList>
    </citation>
    <scope>NUCLEOTIDE SEQUENCE</scope>
    <source>
        <strain evidence="8">AT0</strain>
        <tissue evidence="8">Leaf</tissue>
    </source>
</reference>
<evidence type="ECO:0000256" key="5">
    <source>
        <dbReference type="ARBA" id="ARBA00047899"/>
    </source>
</evidence>
<dbReference type="Pfam" id="PF13947">
    <property type="entry name" value="GUB_WAK_bind"/>
    <property type="match status" value="1"/>
</dbReference>
<dbReference type="Gene3D" id="3.30.1490.70">
    <property type="match status" value="1"/>
</dbReference>
<dbReference type="EC" id="2.7.11.1" evidence="2"/>
<evidence type="ECO:0000259" key="7">
    <source>
        <dbReference type="PROSITE" id="PS50160"/>
    </source>
</evidence>
<dbReference type="InterPro" id="IPR012310">
    <property type="entry name" value="DNA_ligase_ATP-dep_cent"/>
</dbReference>
<evidence type="ECO:0000313" key="8">
    <source>
        <dbReference type="EMBL" id="KAH7516499.1"/>
    </source>
</evidence>
<dbReference type="GO" id="GO:0005524">
    <property type="term" value="F:ATP binding"/>
    <property type="evidence" value="ECO:0007669"/>
    <property type="project" value="InterPro"/>
</dbReference>
<sequence>MRLHKLFYLEKFIQVSILIFSFTLRVESVVPQDSRYEDCKPRNCGSGPEIRYPFYIHERGVEFCGQPGFKVVRMENKPMYWTSRGPYVINDISYENRSMRVVAAEHLNATCFAPSHKFSIGHFSPFSYSSKHAYLQFFYGCNRSSSLFGSETFSVSCASNSSYHSFVILVPKFVKVESCMADAYVPVDLEEDQSNQTIKTVDYVQLLKNGFTLEWYGEACGKYCTESGGRCGHENGISVCYCRDGTQPADCRKGDQTYEFILSLFDWWTYKDCYIDICSPEVLIIFTDTFDYQHLWCHFVKGLLVDDKFLDAVVDARYSSPLDDDPNGNDLFFLPPSTGVYSCEGLIIKTLNKDATYEPSKRSLNWLELTKALSHKAREALGVARVVATMIALSIILLLGVHDWDDCLSEILAWDTLAWFVVLEWAWPGN</sequence>
<evidence type="ECO:0000256" key="6">
    <source>
        <dbReference type="ARBA" id="ARBA00048679"/>
    </source>
</evidence>
<comment type="caution">
    <text evidence="8">The sequence shown here is derived from an EMBL/GenBank/DDBJ whole genome shotgun (WGS) entry which is preliminary data.</text>
</comment>